<keyword evidence="4" id="KW-1185">Reference proteome</keyword>
<feature type="compositionally biased region" description="Acidic residues" evidence="1">
    <location>
        <begin position="121"/>
        <end position="130"/>
    </location>
</feature>
<feature type="transmembrane region" description="Helical" evidence="2">
    <location>
        <begin position="42"/>
        <end position="63"/>
    </location>
</feature>
<dbReference type="AlphaFoldDB" id="A0A372ZLD6"/>
<evidence type="ECO:0000313" key="4">
    <source>
        <dbReference type="Proteomes" id="UP000263377"/>
    </source>
</evidence>
<evidence type="ECO:0000256" key="1">
    <source>
        <dbReference type="SAM" id="MobiDB-lite"/>
    </source>
</evidence>
<dbReference type="RefSeq" id="WP_117485245.1">
    <property type="nucleotide sequence ID" value="NZ_QVIG01000001.1"/>
</dbReference>
<feature type="compositionally biased region" description="Low complexity" evidence="1">
    <location>
        <begin position="100"/>
        <end position="117"/>
    </location>
</feature>
<comment type="caution">
    <text evidence="3">The sequence shown here is derived from an EMBL/GenBank/DDBJ whole genome shotgun (WGS) entry which is preliminary data.</text>
</comment>
<gene>
    <name evidence="3" type="ORF">DR950_01755</name>
</gene>
<sequence length="130" mass="13348">MATWQAGLWGLLGSGLIEGWDLYAAIHAARGFPWKRRDRLKLLPYLVAVAIRLGVGAALAAVYAASGQIAGAIGAVTVGIAAPKILEQLARRAPAAVEVPGTRSTGRSTGTQPRTGPAEAALEEGAVDAH</sequence>
<evidence type="ECO:0000256" key="2">
    <source>
        <dbReference type="SAM" id="Phobius"/>
    </source>
</evidence>
<proteinExistence type="predicted"/>
<feature type="transmembrane region" description="Helical" evidence="2">
    <location>
        <begin position="69"/>
        <end position="86"/>
    </location>
</feature>
<name>A0A372ZLD6_9ACTN</name>
<organism evidence="3 4">
    <name type="scientific">Kitasatospora xanthocidica</name>
    <dbReference type="NCBI Taxonomy" id="83382"/>
    <lineage>
        <taxon>Bacteria</taxon>
        <taxon>Bacillati</taxon>
        <taxon>Actinomycetota</taxon>
        <taxon>Actinomycetes</taxon>
        <taxon>Kitasatosporales</taxon>
        <taxon>Streptomycetaceae</taxon>
        <taxon>Kitasatospora</taxon>
    </lineage>
</organism>
<dbReference type="EMBL" id="QVIG01000001">
    <property type="protein sequence ID" value="RGD56683.1"/>
    <property type="molecule type" value="Genomic_DNA"/>
</dbReference>
<keyword evidence="2" id="KW-0472">Membrane</keyword>
<keyword evidence="2" id="KW-0812">Transmembrane</keyword>
<feature type="region of interest" description="Disordered" evidence="1">
    <location>
        <begin position="95"/>
        <end position="130"/>
    </location>
</feature>
<keyword evidence="2" id="KW-1133">Transmembrane helix</keyword>
<protein>
    <submittedName>
        <fullName evidence="3">Uncharacterized protein</fullName>
    </submittedName>
</protein>
<evidence type="ECO:0000313" key="3">
    <source>
        <dbReference type="EMBL" id="RGD56683.1"/>
    </source>
</evidence>
<dbReference type="Proteomes" id="UP000263377">
    <property type="component" value="Unassembled WGS sequence"/>
</dbReference>
<accession>A0A372ZLD6</accession>
<reference evidence="3 4" key="1">
    <citation type="submission" date="2018-08" db="EMBL/GenBank/DDBJ databases">
        <title>Diversity &amp; Physiological Properties of Lignin-Decomposing Actinobacteria from Soil.</title>
        <authorList>
            <person name="Roh S.G."/>
            <person name="Kim S.B."/>
        </authorList>
    </citation>
    <scope>NUCLEOTIDE SEQUENCE [LARGE SCALE GENOMIC DNA]</scope>
    <source>
        <strain evidence="3 4">MMS17-GH009</strain>
    </source>
</reference>